<dbReference type="SUPFAM" id="SSF53448">
    <property type="entry name" value="Nucleotide-diphospho-sugar transferases"/>
    <property type="match status" value="1"/>
</dbReference>
<dbReference type="InterPro" id="IPR001173">
    <property type="entry name" value="Glyco_trans_2-like"/>
</dbReference>
<dbReference type="GO" id="GO:0016740">
    <property type="term" value="F:transferase activity"/>
    <property type="evidence" value="ECO:0007669"/>
    <property type="project" value="UniProtKB-KW"/>
</dbReference>
<keyword evidence="1" id="KW-0472">Membrane</keyword>
<sequence>MSNSNFSRNIGILMSLIIIALGLLYMCSTFGSRAYFTLSSYLVILLLYIVIKKVISFSYKSRDYDLLQYSVSVVIVVEGEDSEALVRLVKNLLNQDYPLKEILIINTNSKNLNIYYMAKKIRKQIELFKESGIKGEIDLGDIKSCPEIIIKKTSRNEDKSSAETWGFTRSTGDIVLTCNTNSIIDNDGIKELIKSAEDSFAS</sequence>
<dbReference type="RefSeq" id="WP_055262869.1">
    <property type="nucleotide sequence ID" value="NZ_CABIXQ010000001.1"/>
</dbReference>
<dbReference type="OrthoDB" id="9766971at2"/>
<proteinExistence type="predicted"/>
<dbReference type="Gene3D" id="3.90.550.10">
    <property type="entry name" value="Spore Coat Polysaccharide Biosynthesis Protein SpsA, Chain A"/>
    <property type="match status" value="1"/>
</dbReference>
<dbReference type="EMBL" id="CYZX01000001">
    <property type="protein sequence ID" value="CUN55100.1"/>
    <property type="molecule type" value="Genomic_DNA"/>
</dbReference>
<evidence type="ECO:0000256" key="1">
    <source>
        <dbReference type="SAM" id="Phobius"/>
    </source>
</evidence>
<evidence type="ECO:0000259" key="2">
    <source>
        <dbReference type="Pfam" id="PF00535"/>
    </source>
</evidence>
<reference evidence="3 4" key="1">
    <citation type="submission" date="2015-09" db="EMBL/GenBank/DDBJ databases">
        <authorList>
            <consortium name="Pathogen Informatics"/>
        </authorList>
    </citation>
    <scope>NUCLEOTIDE SEQUENCE [LARGE SCALE GENOMIC DNA]</scope>
    <source>
        <strain evidence="3 4">2789STDY5834856</strain>
    </source>
</reference>
<dbReference type="Proteomes" id="UP000095594">
    <property type="component" value="Unassembled WGS sequence"/>
</dbReference>
<feature type="transmembrane region" description="Helical" evidence="1">
    <location>
        <begin position="34"/>
        <end position="51"/>
    </location>
</feature>
<organism evidence="3 4">
    <name type="scientific">Clostridium disporicum</name>
    <dbReference type="NCBI Taxonomy" id="84024"/>
    <lineage>
        <taxon>Bacteria</taxon>
        <taxon>Bacillati</taxon>
        <taxon>Bacillota</taxon>
        <taxon>Clostridia</taxon>
        <taxon>Eubacteriales</taxon>
        <taxon>Clostridiaceae</taxon>
        <taxon>Clostridium</taxon>
    </lineage>
</organism>
<feature type="transmembrane region" description="Helical" evidence="1">
    <location>
        <begin position="6"/>
        <end position="27"/>
    </location>
</feature>
<dbReference type="Pfam" id="PF00535">
    <property type="entry name" value="Glycos_transf_2"/>
    <property type="match status" value="1"/>
</dbReference>
<dbReference type="AlphaFoldDB" id="A0A173XV08"/>
<keyword evidence="1" id="KW-0812">Transmembrane</keyword>
<accession>A0A173XV08</accession>
<dbReference type="InterPro" id="IPR029044">
    <property type="entry name" value="Nucleotide-diphossugar_trans"/>
</dbReference>
<evidence type="ECO:0000313" key="4">
    <source>
        <dbReference type="Proteomes" id="UP000095594"/>
    </source>
</evidence>
<keyword evidence="3" id="KW-0808">Transferase</keyword>
<protein>
    <submittedName>
        <fullName evidence="3">Glycosyl transferase family 2</fullName>
    </submittedName>
</protein>
<feature type="domain" description="Glycosyltransferase 2-like" evidence="2">
    <location>
        <begin position="72"/>
        <end position="198"/>
    </location>
</feature>
<gene>
    <name evidence="3" type="ORF">ERS852471_00121</name>
</gene>
<keyword evidence="1" id="KW-1133">Transmembrane helix</keyword>
<name>A0A173XV08_9CLOT</name>
<evidence type="ECO:0000313" key="3">
    <source>
        <dbReference type="EMBL" id="CUN55100.1"/>
    </source>
</evidence>